<dbReference type="GO" id="GO:0061711">
    <property type="term" value="F:tRNA N(6)-L-threonylcarbamoyladenine synthase activity"/>
    <property type="evidence" value="ECO:0007669"/>
    <property type="project" value="UniProtKB-EC"/>
</dbReference>
<dbReference type="GO" id="GO:0005739">
    <property type="term" value="C:mitochondrion"/>
    <property type="evidence" value="ECO:0007669"/>
    <property type="project" value="UniProtKB-SubCell"/>
</dbReference>
<dbReference type="GO" id="GO:0072670">
    <property type="term" value="P:mitochondrial tRNA threonylcarbamoyladenosine modification"/>
    <property type="evidence" value="ECO:0007669"/>
    <property type="project" value="TreeGrafter"/>
</dbReference>
<comment type="caution">
    <text evidence="10">The sequence shown here is derived from an EMBL/GenBank/DDBJ whole genome shotgun (WGS) entry which is preliminary data.</text>
</comment>
<evidence type="ECO:0000256" key="4">
    <source>
        <dbReference type="ARBA" id="ARBA00022723"/>
    </source>
</evidence>
<evidence type="ECO:0000313" key="11">
    <source>
        <dbReference type="Proteomes" id="UP000242525"/>
    </source>
</evidence>
<dbReference type="NCBIfam" id="TIGR00329">
    <property type="entry name" value="gcp_kae1"/>
    <property type="match status" value="1"/>
</dbReference>
<dbReference type="SUPFAM" id="SSF53067">
    <property type="entry name" value="Actin-like ATPase domain"/>
    <property type="match status" value="2"/>
</dbReference>
<evidence type="ECO:0000256" key="5">
    <source>
        <dbReference type="ARBA" id="ARBA00023315"/>
    </source>
</evidence>
<dbReference type="InterPro" id="IPR017861">
    <property type="entry name" value="KAE1/TsaD"/>
</dbReference>
<dbReference type="PROSITE" id="PS01016">
    <property type="entry name" value="GLYCOPROTEASE"/>
    <property type="match status" value="1"/>
</dbReference>
<evidence type="ECO:0000256" key="7">
    <source>
        <dbReference type="HAMAP-Rule" id="MF_03179"/>
    </source>
</evidence>
<reference evidence="10" key="1">
    <citation type="submission" date="2014-03" db="EMBL/GenBank/DDBJ databases">
        <authorList>
            <person name="Casaregola S."/>
        </authorList>
    </citation>
    <scope>NUCLEOTIDE SEQUENCE [LARGE SCALE GENOMIC DNA]</scope>
    <source>
        <strain evidence="10">CLIB 918</strain>
    </source>
</reference>
<dbReference type="PRINTS" id="PR00789">
    <property type="entry name" value="OSIALOPTASE"/>
</dbReference>
<evidence type="ECO:0000256" key="6">
    <source>
        <dbReference type="ARBA" id="ARBA00048117"/>
    </source>
</evidence>
<evidence type="ECO:0000256" key="1">
    <source>
        <dbReference type="ARBA" id="ARBA00012156"/>
    </source>
</evidence>
<dbReference type="EC" id="2.3.1.234" evidence="1"/>
<organism evidence="10 11">
    <name type="scientific">Geotrichum candidum</name>
    <name type="common">Oospora lactis</name>
    <name type="synonym">Dipodascus geotrichum</name>
    <dbReference type="NCBI Taxonomy" id="1173061"/>
    <lineage>
        <taxon>Eukaryota</taxon>
        <taxon>Fungi</taxon>
        <taxon>Dikarya</taxon>
        <taxon>Ascomycota</taxon>
        <taxon>Saccharomycotina</taxon>
        <taxon>Dipodascomycetes</taxon>
        <taxon>Dipodascales</taxon>
        <taxon>Dipodascaceae</taxon>
        <taxon>Geotrichum</taxon>
    </lineage>
</organism>
<comment type="subcellular location">
    <subcellularLocation>
        <location evidence="7">Mitochondrion</location>
    </subcellularLocation>
</comment>
<keyword evidence="3 7" id="KW-0819">tRNA processing</keyword>
<keyword evidence="11" id="KW-1185">Reference proteome</keyword>
<feature type="compositionally biased region" description="Low complexity" evidence="8">
    <location>
        <begin position="385"/>
        <end position="394"/>
    </location>
</feature>
<comment type="cofactor">
    <cofactor evidence="7">
        <name>a divalent metal cation</name>
        <dbReference type="ChEBI" id="CHEBI:60240"/>
    </cofactor>
    <text evidence="7">Binds 1 divalent metal cation per subunit.</text>
</comment>
<proteinExistence type="inferred from homology"/>
<keyword evidence="4 7" id="KW-0479">Metal-binding</keyword>
<comment type="function">
    <text evidence="7">Required for the formation of a threonylcarbamoyl group on adenosine at position 37 (t(6)A37) in mitochondrial tRNAs that read codons beginning with adenine. Probably involved in the transfer of the threonylcarbamoyl moiety of threonylcarbamoyl-AMP (TC-AMP) to the N6 group of A37. Involved in mitochondrial genome maintenance.</text>
</comment>
<name>A0A0J9XJE7_GEOCN</name>
<dbReference type="EMBL" id="CCBN010000021">
    <property type="protein sequence ID" value="CDO57376.1"/>
    <property type="molecule type" value="Genomic_DNA"/>
</dbReference>
<gene>
    <name evidence="7" type="primary">QRI7</name>
    <name evidence="10" type="ORF">BN980_GECA21s00164g</name>
</gene>
<evidence type="ECO:0000313" key="10">
    <source>
        <dbReference type="EMBL" id="CDO57376.1"/>
    </source>
</evidence>
<dbReference type="Proteomes" id="UP000242525">
    <property type="component" value="Unassembled WGS sequence"/>
</dbReference>
<sequence length="461" mass="49202">MLRAYTAATRTARVLSAARPRAAYHVLAIETSCDDTTLALIDRPEQGPPRLITHVKRSLDNTKAGGIIPLDARNFHQQNLAPMVRDLFAQYNVVPLPGSASSSRGSDSLKIDLICATRGPGMIGSLSAGYNFAKGLSVALNVPLVGVHHMVGHLLTPRFFQALPAPAGGATAADIPEYPFFSLLVSGGHTMLVRSASPTDHTVLANTVDIAIGDMLDKCARELGLTGNMLGQELEKFINTPAPAAMDEASAAALAAIRFPNPLQNKSGRAADRAAYSFAGFITSLRTAVAKHFPAAAEGEPPALDLATRRALAERLQAAIFKHLVSKTGLALRAYFDAQPPADGQQGTPVDIVCAGGVASNLTLRAMLEEELRKPVPPPRKKKGSSSAASAAEPPEQRPAPQFRFHYPAPKWCTDNALMIGWAGIEFWETARLHTDLTALPTAKWPIEEVLAIDGWLPRTD</sequence>
<evidence type="ECO:0000256" key="2">
    <source>
        <dbReference type="ARBA" id="ARBA00022679"/>
    </source>
</evidence>
<evidence type="ECO:0000259" key="9">
    <source>
        <dbReference type="Pfam" id="PF00814"/>
    </source>
</evidence>
<dbReference type="InterPro" id="IPR022450">
    <property type="entry name" value="TsaD"/>
</dbReference>
<dbReference type="STRING" id="1173061.A0A0J9XJE7"/>
<feature type="domain" description="Gcp-like" evidence="9">
    <location>
        <begin position="61"/>
        <end position="422"/>
    </location>
</feature>
<dbReference type="OrthoDB" id="10259622at2759"/>
<feature type="region of interest" description="Disordered" evidence="8">
    <location>
        <begin position="370"/>
        <end position="401"/>
    </location>
</feature>
<keyword evidence="7" id="KW-0496">Mitochondrion</keyword>
<dbReference type="GO" id="GO:0046872">
    <property type="term" value="F:metal ion binding"/>
    <property type="evidence" value="ECO:0007669"/>
    <property type="project" value="UniProtKB-KW"/>
</dbReference>
<comment type="catalytic activity">
    <reaction evidence="6 7">
        <text>L-threonylcarbamoyladenylate + adenosine(37) in tRNA = N(6)-L-threonylcarbamoyladenosine(37) in tRNA + AMP + H(+)</text>
        <dbReference type="Rhea" id="RHEA:37059"/>
        <dbReference type="Rhea" id="RHEA-COMP:10162"/>
        <dbReference type="Rhea" id="RHEA-COMP:10163"/>
        <dbReference type="ChEBI" id="CHEBI:15378"/>
        <dbReference type="ChEBI" id="CHEBI:73682"/>
        <dbReference type="ChEBI" id="CHEBI:74411"/>
        <dbReference type="ChEBI" id="CHEBI:74418"/>
        <dbReference type="ChEBI" id="CHEBI:456215"/>
        <dbReference type="EC" id="2.3.1.234"/>
    </reaction>
</comment>
<dbReference type="InterPro" id="IPR000905">
    <property type="entry name" value="Gcp-like_dom"/>
</dbReference>
<dbReference type="PANTHER" id="PTHR11735:SF6">
    <property type="entry name" value="TRNA N6-ADENOSINE THREONYLCARBAMOYLTRANSFERASE, MITOCHONDRIAL"/>
    <property type="match status" value="1"/>
</dbReference>
<protein>
    <recommendedName>
        <fullName evidence="1">N(6)-L-threonylcarbamoyladenine synthase</fullName>
        <ecNumber evidence="1">2.3.1.234</ecNumber>
    </recommendedName>
</protein>
<dbReference type="AlphaFoldDB" id="A0A0J9XJE7"/>
<accession>A0A0J9XJE7</accession>
<keyword evidence="5 7" id="KW-0012">Acyltransferase</keyword>
<dbReference type="Pfam" id="PF00814">
    <property type="entry name" value="TsaD"/>
    <property type="match status" value="1"/>
</dbReference>
<dbReference type="Gene3D" id="3.30.420.40">
    <property type="match status" value="3"/>
</dbReference>
<keyword evidence="2 7" id="KW-0808">Transferase</keyword>
<evidence type="ECO:0000256" key="8">
    <source>
        <dbReference type="SAM" id="MobiDB-lite"/>
    </source>
</evidence>
<dbReference type="PANTHER" id="PTHR11735">
    <property type="entry name" value="TRNA N6-ADENOSINE THREONYLCARBAMOYLTRANSFERASE"/>
    <property type="match status" value="1"/>
</dbReference>
<dbReference type="InterPro" id="IPR043129">
    <property type="entry name" value="ATPase_NBD"/>
</dbReference>
<dbReference type="InterPro" id="IPR017860">
    <property type="entry name" value="Peptidase_M22_CS"/>
</dbReference>
<evidence type="ECO:0000256" key="3">
    <source>
        <dbReference type="ARBA" id="ARBA00022694"/>
    </source>
</evidence>
<dbReference type="HAMAP" id="MF_01445">
    <property type="entry name" value="TsaD"/>
    <property type="match status" value="1"/>
</dbReference>
<comment type="subunit">
    <text evidence="7">Homodimer.</text>
</comment>
<comment type="similarity">
    <text evidence="7">Belongs to the KAE1 / TsaD family.</text>
</comment>